<dbReference type="PROSITE" id="PS50103">
    <property type="entry name" value="ZF_C3H1"/>
    <property type="match status" value="1"/>
</dbReference>
<dbReference type="InterPro" id="IPR013083">
    <property type="entry name" value="Znf_RING/FYVE/PHD"/>
</dbReference>
<dbReference type="PANTHER" id="PTHR22770:SF13">
    <property type="entry name" value="RING-TYPE DOMAIN-CONTAINING PROTEIN"/>
    <property type="match status" value="1"/>
</dbReference>
<dbReference type="Gene3D" id="1.20.120.1750">
    <property type="match status" value="1"/>
</dbReference>
<evidence type="ECO:0000256" key="7">
    <source>
        <dbReference type="ARBA" id="ARBA00022833"/>
    </source>
</evidence>
<dbReference type="InterPro" id="IPR000571">
    <property type="entry name" value="Znf_CCCH"/>
</dbReference>
<keyword evidence="5 8" id="KW-0863">Zinc-finger</keyword>
<feature type="zinc finger region" description="C3H1-type" evidence="8">
    <location>
        <begin position="103"/>
        <end position="130"/>
    </location>
</feature>
<sequence length="863" mass="95903">MGNLFSTQTPERPREPEYEQWDQVRAYQQPAYAARVPVREYRRPANEARIPIREYQQIPAAPNYESAIETPCGPCQVYGRPTCSRKGACELANRTFAHSASLGKSRKPCHFFARGYCKKGDACSFSHASASEREMEGGLDDNMDDESIEDWTRELGGAWVQFSDGATTTKVSLPSDFSAIRISNLPTRSSVADVVGLLSDVSLVISAGAVRLMTPPDSSTCIAIIKVEDPKFAKTACARLATCITLKNVKVASIPVPVPAGSNFHQVDCRQVHCSWHRPTRTASLIFGNKTMADQVFQKFSSVKSKILGSKVAAYRPITQLPDEQGGKIWLVKLTGLPETTEKDDITKAIPASCRPRQTEIGELNYVTDMEVDSTLIMSMLYEFGPLERWQVSNSSQGKRVKAHATFFEEPHARDAASSLDRKPLPFCTTGKLFAKLITSVRFKVSTRVYEVVKNRIELHKDGWERQYIRFFAFPPKSFSCILKLEGEDRELVAQAQSDLEKIVAGQVLTKEGKKLWYADFRISGFEYKKLKKIEKNLGVVIIRDVRSAQFRVFGPEENYAQAAEALHTLIEDVTSKSHSILLELGEEMKWAVEGGFNVLNAQLGQDKAVFDVPSRRMVIRGSDEDFALAKLIIARRQTRLIKKVYNALTDCPICTCEAEEPVHTSCNHVYCGVCFVNMCQAEASGSGEFRITCEGDSGNCGKPLRLTEIQNILLAETFEEVLQASFASYVRQHPAQFRYCSTPDCSQIYRVISGPTTSPMTFTCGKCLASICRSCHVSHTGKTCAEHKGDASGGHEAFAKVKDELGIKDCPECGTSIEKIDGCNHMKCGGCKTHLCWICLATFKDGKLCYAHMKKLHGGFYT</sequence>
<dbReference type="Gene3D" id="3.30.40.10">
    <property type="entry name" value="Zinc/RING finger domain, C3HC4 (zinc finger)"/>
    <property type="match status" value="1"/>
</dbReference>
<accession>A0A9P9E5M2</accession>
<evidence type="ECO:0000256" key="6">
    <source>
        <dbReference type="ARBA" id="ARBA00022786"/>
    </source>
</evidence>
<keyword evidence="2" id="KW-0808">Transferase</keyword>
<dbReference type="CDD" id="cd22585">
    <property type="entry name" value="Rcat_RBR_DEAH12-like"/>
    <property type="match status" value="1"/>
</dbReference>
<evidence type="ECO:0000313" key="12">
    <source>
        <dbReference type="Proteomes" id="UP000738349"/>
    </source>
</evidence>
<keyword evidence="12" id="KW-1185">Reference proteome</keyword>
<dbReference type="PANTHER" id="PTHR22770">
    <property type="entry name" value="UBIQUITIN CONJUGATING ENZYME 7 INTERACTING PROTEIN-RELATED"/>
    <property type="match status" value="1"/>
</dbReference>
<feature type="domain" description="RING-type" evidence="10">
    <location>
        <begin position="648"/>
        <end position="863"/>
    </location>
</feature>
<evidence type="ECO:0000256" key="5">
    <source>
        <dbReference type="ARBA" id="ARBA00022771"/>
    </source>
</evidence>
<dbReference type="Gene3D" id="1.20.120.1350">
    <property type="entry name" value="Pneumovirus matrix protein 2 (M2), zinc-binding domain"/>
    <property type="match status" value="1"/>
</dbReference>
<proteinExistence type="predicted"/>
<evidence type="ECO:0000256" key="8">
    <source>
        <dbReference type="PROSITE-ProRule" id="PRU00723"/>
    </source>
</evidence>
<keyword evidence="6" id="KW-0833">Ubl conjugation pathway</keyword>
<dbReference type="GO" id="GO:0097039">
    <property type="term" value="P:protein linear polyubiquitination"/>
    <property type="evidence" value="ECO:0007669"/>
    <property type="project" value="TreeGrafter"/>
</dbReference>
<dbReference type="GO" id="GO:0000151">
    <property type="term" value="C:ubiquitin ligase complex"/>
    <property type="evidence" value="ECO:0007669"/>
    <property type="project" value="TreeGrafter"/>
</dbReference>
<dbReference type="CDD" id="cd20335">
    <property type="entry name" value="BRcat_RBR"/>
    <property type="match status" value="1"/>
</dbReference>
<keyword evidence="7 8" id="KW-0862">Zinc</keyword>
<dbReference type="GO" id="GO:0008270">
    <property type="term" value="F:zinc ion binding"/>
    <property type="evidence" value="ECO:0007669"/>
    <property type="project" value="UniProtKB-KW"/>
</dbReference>
<dbReference type="GO" id="GO:0043161">
    <property type="term" value="P:proteasome-mediated ubiquitin-dependent protein catabolic process"/>
    <property type="evidence" value="ECO:0007669"/>
    <property type="project" value="TreeGrafter"/>
</dbReference>
<dbReference type="InterPro" id="IPR051628">
    <property type="entry name" value="LUBAC_E3_Ligases"/>
</dbReference>
<dbReference type="InterPro" id="IPR044066">
    <property type="entry name" value="TRIAD_supradom"/>
</dbReference>
<evidence type="ECO:0000256" key="4">
    <source>
        <dbReference type="ARBA" id="ARBA00022737"/>
    </source>
</evidence>
<evidence type="ECO:0000256" key="2">
    <source>
        <dbReference type="ARBA" id="ARBA00022679"/>
    </source>
</evidence>
<dbReference type="Pfam" id="PF00642">
    <property type="entry name" value="zf-CCCH"/>
    <property type="match status" value="1"/>
</dbReference>
<dbReference type="GO" id="GO:0004842">
    <property type="term" value="F:ubiquitin-protein transferase activity"/>
    <property type="evidence" value="ECO:0007669"/>
    <property type="project" value="TreeGrafter"/>
</dbReference>
<evidence type="ECO:0000259" key="10">
    <source>
        <dbReference type="PROSITE" id="PS51873"/>
    </source>
</evidence>
<keyword evidence="4" id="KW-0677">Repeat</keyword>
<dbReference type="SUPFAM" id="SSF57850">
    <property type="entry name" value="RING/U-box"/>
    <property type="match status" value="2"/>
</dbReference>
<comment type="pathway">
    <text evidence="1">Protein modification; protein ubiquitination.</text>
</comment>
<feature type="domain" description="C3H1-type" evidence="9">
    <location>
        <begin position="103"/>
        <end position="130"/>
    </location>
</feature>
<dbReference type="InterPro" id="IPR002867">
    <property type="entry name" value="IBR_dom"/>
</dbReference>
<evidence type="ECO:0000256" key="1">
    <source>
        <dbReference type="ARBA" id="ARBA00004906"/>
    </source>
</evidence>
<dbReference type="Pfam" id="PF22191">
    <property type="entry name" value="IBR_1"/>
    <property type="match status" value="1"/>
</dbReference>
<dbReference type="InterPro" id="IPR036855">
    <property type="entry name" value="Znf_CCCH_sf"/>
</dbReference>
<reference evidence="11" key="1">
    <citation type="journal article" date="2021" name="Nat. Commun.">
        <title>Genetic determinants of endophytism in the Arabidopsis root mycobiome.</title>
        <authorList>
            <person name="Mesny F."/>
            <person name="Miyauchi S."/>
            <person name="Thiergart T."/>
            <person name="Pickel B."/>
            <person name="Atanasova L."/>
            <person name="Karlsson M."/>
            <person name="Huettel B."/>
            <person name="Barry K.W."/>
            <person name="Haridas S."/>
            <person name="Chen C."/>
            <person name="Bauer D."/>
            <person name="Andreopoulos W."/>
            <person name="Pangilinan J."/>
            <person name="LaButti K."/>
            <person name="Riley R."/>
            <person name="Lipzen A."/>
            <person name="Clum A."/>
            <person name="Drula E."/>
            <person name="Henrissat B."/>
            <person name="Kohler A."/>
            <person name="Grigoriev I.V."/>
            <person name="Martin F.M."/>
            <person name="Hacquard S."/>
        </authorList>
    </citation>
    <scope>NUCLEOTIDE SEQUENCE</scope>
    <source>
        <strain evidence="11">MPI-CAGE-AT-0147</strain>
    </source>
</reference>
<dbReference type="PROSITE" id="PS51873">
    <property type="entry name" value="TRIAD"/>
    <property type="match status" value="1"/>
</dbReference>
<dbReference type="GO" id="GO:0043130">
    <property type="term" value="F:ubiquitin binding"/>
    <property type="evidence" value="ECO:0007669"/>
    <property type="project" value="TreeGrafter"/>
</dbReference>
<protein>
    <submittedName>
        <fullName evidence="11">Uncharacterized protein</fullName>
    </submittedName>
</protein>
<dbReference type="SMART" id="SM00356">
    <property type="entry name" value="ZnF_C3H1"/>
    <property type="match status" value="1"/>
</dbReference>
<organism evidence="11 12">
    <name type="scientific">Dactylonectria macrodidyma</name>
    <dbReference type="NCBI Taxonomy" id="307937"/>
    <lineage>
        <taxon>Eukaryota</taxon>
        <taxon>Fungi</taxon>
        <taxon>Dikarya</taxon>
        <taxon>Ascomycota</taxon>
        <taxon>Pezizomycotina</taxon>
        <taxon>Sordariomycetes</taxon>
        <taxon>Hypocreomycetidae</taxon>
        <taxon>Hypocreales</taxon>
        <taxon>Nectriaceae</taxon>
        <taxon>Dactylonectria</taxon>
    </lineage>
</organism>
<dbReference type="OrthoDB" id="1431934at2759"/>
<dbReference type="Proteomes" id="UP000738349">
    <property type="component" value="Unassembled WGS sequence"/>
</dbReference>
<evidence type="ECO:0000313" key="11">
    <source>
        <dbReference type="EMBL" id="KAH7131084.1"/>
    </source>
</evidence>
<comment type="caution">
    <text evidence="11">The sequence shown here is derived from an EMBL/GenBank/DDBJ whole genome shotgun (WGS) entry which is preliminary data.</text>
</comment>
<dbReference type="SUPFAM" id="SSF90229">
    <property type="entry name" value="CCCH zinc finger"/>
    <property type="match status" value="1"/>
</dbReference>
<gene>
    <name evidence="11" type="ORF">EDB81DRAFT_859704</name>
</gene>
<name>A0A9P9E5M2_9HYPO</name>
<dbReference type="EMBL" id="JAGMUV010000017">
    <property type="protein sequence ID" value="KAH7131084.1"/>
    <property type="molecule type" value="Genomic_DNA"/>
</dbReference>
<evidence type="ECO:0000259" key="9">
    <source>
        <dbReference type="PROSITE" id="PS50103"/>
    </source>
</evidence>
<evidence type="ECO:0000256" key="3">
    <source>
        <dbReference type="ARBA" id="ARBA00022723"/>
    </source>
</evidence>
<keyword evidence="3 8" id="KW-0479">Metal-binding</keyword>
<dbReference type="AlphaFoldDB" id="A0A9P9E5M2"/>
<dbReference type="Pfam" id="PF01485">
    <property type="entry name" value="IBR"/>
    <property type="match status" value="1"/>
</dbReference>